<feature type="transmembrane region" description="Helical" evidence="2">
    <location>
        <begin position="341"/>
        <end position="363"/>
    </location>
</feature>
<sequence>MLLYHAGVVPFSGGYVGVDVFFVISGFLITGHLLTSIERDGRPHFADFYARRARRILPAALVVLTLTALALPIFAPPLSLAGQFKAAIATALYVPNLWFAAQDTDYLADHAASPFQHYWSLGVEEQFYLLWPLALLGLVLLARGRRALVVAGIAGLAVTSFVLGLIATPWNQPLAFFWLPTRAWELLVGGLVAALVLDRPPRAPRWIVVAGGWVGLLAVVAAAVMFDGRTVFPGTAAAVPVLGTAAVIYFGSVRGPLGPTKLLSIEPVQRIGLMSYALYLVHWPLLALPSMSVPGGVGGLPLWQRLGLGIVLAVPAGWLLHRFVEEPTRSPRGLTSRPPRLTLIAAALATVLMTLGAVAGLTWSSSRTITAGGEAPAPPIVRRTPRWPRRRCRRT</sequence>
<keyword evidence="5" id="KW-1185">Reference proteome</keyword>
<feature type="transmembrane region" description="Helical" evidence="2">
    <location>
        <begin position="126"/>
        <end position="142"/>
    </location>
</feature>
<feature type="transmembrane region" description="Helical" evidence="2">
    <location>
        <begin position="176"/>
        <end position="197"/>
    </location>
</feature>
<reference evidence="5" key="1">
    <citation type="journal article" date="2019" name="Int. J. Syst. Evol. Microbiol.">
        <title>The Global Catalogue of Microorganisms (GCM) 10K type strain sequencing project: providing services to taxonomists for standard genome sequencing and annotation.</title>
        <authorList>
            <consortium name="The Broad Institute Genomics Platform"/>
            <consortium name="The Broad Institute Genome Sequencing Center for Infectious Disease"/>
            <person name="Wu L."/>
            <person name="Ma J."/>
        </authorList>
    </citation>
    <scope>NUCLEOTIDE SEQUENCE [LARGE SCALE GENOMIC DNA]</scope>
    <source>
        <strain evidence="5">JCM 16548</strain>
    </source>
</reference>
<keyword evidence="2" id="KW-0812">Transmembrane</keyword>
<evidence type="ECO:0000313" key="4">
    <source>
        <dbReference type="EMBL" id="GAA3716405.1"/>
    </source>
</evidence>
<evidence type="ECO:0000313" key="5">
    <source>
        <dbReference type="Proteomes" id="UP001500051"/>
    </source>
</evidence>
<accession>A0ABP7EBX4</accession>
<dbReference type="PANTHER" id="PTHR23028:SF53">
    <property type="entry name" value="ACYL_TRANSF_3 DOMAIN-CONTAINING PROTEIN"/>
    <property type="match status" value="1"/>
</dbReference>
<comment type="caution">
    <text evidence="4">The sequence shown here is derived from an EMBL/GenBank/DDBJ whole genome shotgun (WGS) entry which is preliminary data.</text>
</comment>
<feature type="region of interest" description="Disordered" evidence="1">
    <location>
        <begin position="374"/>
        <end position="395"/>
    </location>
</feature>
<feature type="transmembrane region" description="Helical" evidence="2">
    <location>
        <begin position="12"/>
        <end position="35"/>
    </location>
</feature>
<feature type="transmembrane region" description="Helical" evidence="2">
    <location>
        <begin position="302"/>
        <end position="320"/>
    </location>
</feature>
<dbReference type="PANTHER" id="PTHR23028">
    <property type="entry name" value="ACETYLTRANSFERASE"/>
    <property type="match status" value="1"/>
</dbReference>
<evidence type="ECO:0000256" key="1">
    <source>
        <dbReference type="SAM" id="MobiDB-lite"/>
    </source>
</evidence>
<protein>
    <recommendedName>
        <fullName evidence="3">Acyltransferase 3 domain-containing protein</fullName>
    </recommendedName>
</protein>
<name>A0ABP7EBX4_9ACTN</name>
<keyword evidence="2" id="KW-1133">Transmembrane helix</keyword>
<dbReference type="Proteomes" id="UP001500051">
    <property type="component" value="Unassembled WGS sequence"/>
</dbReference>
<keyword evidence="2" id="KW-0472">Membrane</keyword>
<dbReference type="InterPro" id="IPR002656">
    <property type="entry name" value="Acyl_transf_3_dom"/>
</dbReference>
<dbReference type="EMBL" id="BAAAYX010000020">
    <property type="protein sequence ID" value="GAA3716405.1"/>
    <property type="molecule type" value="Genomic_DNA"/>
</dbReference>
<evidence type="ECO:0000256" key="2">
    <source>
        <dbReference type="SAM" id="Phobius"/>
    </source>
</evidence>
<gene>
    <name evidence="4" type="ORF">GCM10022204_40220</name>
</gene>
<organism evidence="4 5">
    <name type="scientific">Microlunatus aurantiacus</name>
    <dbReference type="NCBI Taxonomy" id="446786"/>
    <lineage>
        <taxon>Bacteria</taxon>
        <taxon>Bacillati</taxon>
        <taxon>Actinomycetota</taxon>
        <taxon>Actinomycetes</taxon>
        <taxon>Propionibacteriales</taxon>
        <taxon>Propionibacteriaceae</taxon>
        <taxon>Microlunatus</taxon>
    </lineage>
</organism>
<feature type="compositionally biased region" description="Basic residues" evidence="1">
    <location>
        <begin position="383"/>
        <end position="395"/>
    </location>
</feature>
<feature type="transmembrane region" description="Helical" evidence="2">
    <location>
        <begin position="149"/>
        <end position="170"/>
    </location>
</feature>
<proteinExistence type="predicted"/>
<feature type="transmembrane region" description="Helical" evidence="2">
    <location>
        <begin position="206"/>
        <end position="226"/>
    </location>
</feature>
<feature type="transmembrane region" description="Helical" evidence="2">
    <location>
        <begin position="56"/>
        <end position="75"/>
    </location>
</feature>
<feature type="transmembrane region" description="Helical" evidence="2">
    <location>
        <begin position="271"/>
        <end position="290"/>
    </location>
</feature>
<evidence type="ECO:0000259" key="3">
    <source>
        <dbReference type="Pfam" id="PF01757"/>
    </source>
</evidence>
<dbReference type="Pfam" id="PF01757">
    <property type="entry name" value="Acyl_transf_3"/>
    <property type="match status" value="1"/>
</dbReference>
<feature type="domain" description="Acyltransferase 3" evidence="3">
    <location>
        <begin position="12"/>
        <end position="321"/>
    </location>
</feature>
<feature type="transmembrane region" description="Helical" evidence="2">
    <location>
        <begin position="232"/>
        <end position="250"/>
    </location>
</feature>
<dbReference type="InterPro" id="IPR050879">
    <property type="entry name" value="Acyltransferase_3"/>
</dbReference>